<dbReference type="Proteomes" id="UP001141806">
    <property type="component" value="Unassembled WGS sequence"/>
</dbReference>
<sequence>MAPYEAFYGNKCWTPLLWDKVGEKRIVGPEFVEETCKAVDQIKNRVKTAQVRQKHYADKRCRDLEFTVGDKVFLKVSPVRGLKRFRKKGKLCPRYGGPYEILSRCGKVAYQLALPPAMSSVHNVFHVSLLKKYVRDPLHILVADPPDLTEDLTFEVVPIKLISRKIQQLRRHTIHYVKVVWKSQDVEEIT</sequence>
<evidence type="ECO:0000313" key="3">
    <source>
        <dbReference type="Proteomes" id="UP001141806"/>
    </source>
</evidence>
<dbReference type="InterPro" id="IPR056924">
    <property type="entry name" value="SH3_Tf2-1"/>
</dbReference>
<organism evidence="2 3">
    <name type="scientific">Protea cynaroides</name>
    <dbReference type="NCBI Taxonomy" id="273540"/>
    <lineage>
        <taxon>Eukaryota</taxon>
        <taxon>Viridiplantae</taxon>
        <taxon>Streptophyta</taxon>
        <taxon>Embryophyta</taxon>
        <taxon>Tracheophyta</taxon>
        <taxon>Spermatophyta</taxon>
        <taxon>Magnoliopsida</taxon>
        <taxon>Proteales</taxon>
        <taxon>Proteaceae</taxon>
        <taxon>Protea</taxon>
    </lineage>
</organism>
<evidence type="ECO:0000313" key="2">
    <source>
        <dbReference type="EMBL" id="KAJ4976462.1"/>
    </source>
</evidence>
<feature type="domain" description="Tf2-1-like SH3-like" evidence="1">
    <location>
        <begin position="69"/>
        <end position="134"/>
    </location>
</feature>
<dbReference type="PANTHER" id="PTHR46148:SF57">
    <property type="entry name" value="OS12G0499874 PROTEIN"/>
    <property type="match status" value="1"/>
</dbReference>
<proteinExistence type="predicted"/>
<dbReference type="PANTHER" id="PTHR46148">
    <property type="entry name" value="CHROMO DOMAIN-CONTAINING PROTEIN"/>
    <property type="match status" value="1"/>
</dbReference>
<comment type="caution">
    <text evidence="2">The sequence shown here is derived from an EMBL/GenBank/DDBJ whole genome shotgun (WGS) entry which is preliminary data.</text>
</comment>
<dbReference type="AlphaFoldDB" id="A0A9Q0KTC8"/>
<reference evidence="2" key="1">
    <citation type="journal article" date="2023" name="Plant J.">
        <title>The genome of the king protea, Protea cynaroides.</title>
        <authorList>
            <person name="Chang J."/>
            <person name="Duong T.A."/>
            <person name="Schoeman C."/>
            <person name="Ma X."/>
            <person name="Roodt D."/>
            <person name="Barker N."/>
            <person name="Li Z."/>
            <person name="Van de Peer Y."/>
            <person name="Mizrachi E."/>
        </authorList>
    </citation>
    <scope>NUCLEOTIDE SEQUENCE</scope>
    <source>
        <tissue evidence="2">Young leaves</tissue>
    </source>
</reference>
<evidence type="ECO:0000259" key="1">
    <source>
        <dbReference type="Pfam" id="PF24626"/>
    </source>
</evidence>
<accession>A0A9Q0KTC8</accession>
<protein>
    <recommendedName>
        <fullName evidence="1">Tf2-1-like SH3-like domain-containing protein</fullName>
    </recommendedName>
</protein>
<dbReference type="Pfam" id="PF24626">
    <property type="entry name" value="SH3_Tf2-1"/>
    <property type="match status" value="1"/>
</dbReference>
<dbReference type="OrthoDB" id="1909122at2759"/>
<dbReference type="EMBL" id="JAMYWD010000003">
    <property type="protein sequence ID" value="KAJ4976462.1"/>
    <property type="molecule type" value="Genomic_DNA"/>
</dbReference>
<name>A0A9Q0KTC8_9MAGN</name>
<gene>
    <name evidence="2" type="ORF">NE237_001568</name>
</gene>
<keyword evidence="3" id="KW-1185">Reference proteome</keyword>